<feature type="domain" description="DUF2293" evidence="3">
    <location>
        <begin position="180"/>
        <end position="263"/>
    </location>
</feature>
<organism evidence="5 6">
    <name type="scientific">Didymella rabiei</name>
    <name type="common">Chickpea ascochyta blight fungus</name>
    <name type="synonym">Mycosphaerella rabiei</name>
    <dbReference type="NCBI Taxonomy" id="5454"/>
    <lineage>
        <taxon>Eukaryota</taxon>
        <taxon>Fungi</taxon>
        <taxon>Dikarya</taxon>
        <taxon>Ascomycota</taxon>
        <taxon>Pezizomycotina</taxon>
        <taxon>Dothideomycetes</taxon>
        <taxon>Pleosporomycetidae</taxon>
        <taxon>Pleosporales</taxon>
        <taxon>Pleosporineae</taxon>
        <taxon>Didymellaceae</taxon>
        <taxon>Ascochyta</taxon>
    </lineage>
</organism>
<feature type="region of interest" description="Disordered" evidence="1">
    <location>
        <begin position="527"/>
        <end position="558"/>
    </location>
</feature>
<feature type="transmembrane region" description="Helical" evidence="2">
    <location>
        <begin position="617"/>
        <end position="641"/>
    </location>
</feature>
<feature type="transmembrane region" description="Helical" evidence="2">
    <location>
        <begin position="690"/>
        <end position="709"/>
    </location>
</feature>
<feature type="compositionally biased region" description="Pro residues" evidence="1">
    <location>
        <begin position="543"/>
        <end position="555"/>
    </location>
</feature>
<evidence type="ECO:0000256" key="1">
    <source>
        <dbReference type="SAM" id="MobiDB-lite"/>
    </source>
</evidence>
<evidence type="ECO:0000259" key="3">
    <source>
        <dbReference type="Pfam" id="PF10056"/>
    </source>
</evidence>
<comment type="caution">
    <text evidence="5">The sequence shown here is derived from an EMBL/GenBank/DDBJ whole genome shotgun (WGS) entry which is preliminary data.</text>
</comment>
<feature type="compositionally biased region" description="Acidic residues" evidence="1">
    <location>
        <begin position="282"/>
        <end position="296"/>
    </location>
</feature>
<feature type="region of interest" description="Disordered" evidence="1">
    <location>
        <begin position="282"/>
        <end position="302"/>
    </location>
</feature>
<gene>
    <name evidence="5" type="ORF">ST47_g2986</name>
</gene>
<name>A0A163ISJ6_DIDRA</name>
<keyword evidence="2" id="KW-1133">Transmembrane helix</keyword>
<dbReference type="PANTHER" id="PTHR38113">
    <property type="match status" value="1"/>
</dbReference>
<keyword evidence="2" id="KW-0812">Transmembrane</keyword>
<feature type="transmembrane region" description="Helical" evidence="2">
    <location>
        <begin position="576"/>
        <end position="596"/>
    </location>
</feature>
<dbReference type="InterPro" id="IPR022703">
    <property type="entry name" value="DUF3533"/>
</dbReference>
<evidence type="ECO:0000313" key="5">
    <source>
        <dbReference type="EMBL" id="KZM25916.1"/>
    </source>
</evidence>
<accession>A0A163ISJ6</accession>
<keyword evidence="2" id="KW-0472">Membrane</keyword>
<feature type="domain" description="DUF3533" evidence="4">
    <location>
        <begin position="619"/>
        <end position="699"/>
    </location>
</feature>
<dbReference type="Pfam" id="PF10056">
    <property type="entry name" value="DUF2293"/>
    <property type="match status" value="1"/>
</dbReference>
<dbReference type="Pfam" id="PF12051">
    <property type="entry name" value="DUF3533"/>
    <property type="match status" value="1"/>
</dbReference>
<dbReference type="AlphaFoldDB" id="A0A163ISJ6"/>
<dbReference type="PANTHER" id="PTHR38113:SF1">
    <property type="entry name" value="DUF2293 DOMAIN-CONTAINING PROTEIN"/>
    <property type="match status" value="1"/>
</dbReference>
<dbReference type="InterPro" id="IPR018744">
    <property type="entry name" value="DUF2293"/>
</dbReference>
<evidence type="ECO:0008006" key="7">
    <source>
        <dbReference type="Google" id="ProtNLM"/>
    </source>
</evidence>
<reference evidence="5 6" key="1">
    <citation type="journal article" date="2016" name="Sci. Rep.">
        <title>Draft genome sequencing and secretome analysis of fungal phytopathogen Ascochyta rabiei provides insight into the necrotrophic effector repertoire.</title>
        <authorList>
            <person name="Verma S."/>
            <person name="Gazara R.K."/>
            <person name="Nizam S."/>
            <person name="Parween S."/>
            <person name="Chattopadhyay D."/>
            <person name="Verma P.K."/>
        </authorList>
    </citation>
    <scope>NUCLEOTIDE SEQUENCE [LARGE SCALE GENOMIC DNA]</scope>
    <source>
        <strain evidence="5 6">ArDII</strain>
    </source>
</reference>
<feature type="region of interest" description="Disordered" evidence="1">
    <location>
        <begin position="377"/>
        <end position="400"/>
    </location>
</feature>
<evidence type="ECO:0000259" key="4">
    <source>
        <dbReference type="Pfam" id="PF12051"/>
    </source>
</evidence>
<sequence length="723" mass="83184">MARIHHARPQQQQGISRAIAIEKTRAAVKKKKPYKIVLEAVTQEKKKLHSILTYASNAPQGFGFVPAGHPEITEWCKEQCRQRNLDVHIVSAKPKNKMHADPEKLSHHVHRVGHHFPLDIIKLACSKFGYEYDEDSGLRKTRTSDRENWMIQQVESYSTRQALHGRPTTEKGTKDHISGAVREMFPKIPEADLSSIVNHAFEEGTNRVGNAKELSLARRVQLAVVAHIRHTYTDYDKMLKTGSWMEARQKVEHVSLAKLKEWRDETGEQSNEIEDTFREVIVLDDDEDETSDGGDTPDEREQSMEIVSNRVTAHDIQLEHHPQYPSASDYERRRGHGRTIFVHPYPPPSSALGSQAPQYRAPMTRSVQTRQLAQPEPFYSAHSKPPIDSPTVFQPEPRRAPNFMRDSDGRLYELQPIDEPRAPSRVEYDPPYRTAARYTQEDHVHSSPRVNAFDAQYSRLPLPPSRRASELETVLPSVEPATVDLVSPPRHFSDRNDVAREYDDHQSSKQKELPPVPYSRDVLHEHTVKRKRPSMHDQEVFPRPGPTHPRPPPPGVAGGRYVNAQGRPTAGPSNHLINISFFSFSFYLPIHMTYINPQNHSPLKFHQMIIWRWFATMSTYSMLLLAYSALWIGLWLIIWAITNVTTSFYDIEIAPAFYRWGYVWPLHSAVKGSRQILFGLHLRIGLDFKILIAWDAVNTAFFPLCCWFMRWKKQRGVTGYWES</sequence>
<evidence type="ECO:0000313" key="6">
    <source>
        <dbReference type="Proteomes" id="UP000076837"/>
    </source>
</evidence>
<protein>
    <recommendedName>
        <fullName evidence="7">DUF2293 domain-containing protein</fullName>
    </recommendedName>
</protein>
<proteinExistence type="predicted"/>
<dbReference type="EMBL" id="JYNV01000119">
    <property type="protein sequence ID" value="KZM25916.1"/>
    <property type="molecule type" value="Genomic_DNA"/>
</dbReference>
<keyword evidence="6" id="KW-1185">Reference proteome</keyword>
<dbReference type="Proteomes" id="UP000076837">
    <property type="component" value="Unassembled WGS sequence"/>
</dbReference>
<evidence type="ECO:0000256" key="2">
    <source>
        <dbReference type="SAM" id="Phobius"/>
    </source>
</evidence>